<comment type="caution">
    <text evidence="1">The sequence shown here is derived from an EMBL/GenBank/DDBJ whole genome shotgun (WGS) entry which is preliminary data.</text>
</comment>
<evidence type="ECO:0000313" key="1">
    <source>
        <dbReference type="EMBL" id="KAK7508573.1"/>
    </source>
</evidence>
<dbReference type="EMBL" id="JACVVK020000001">
    <property type="protein sequence ID" value="KAK7508573.1"/>
    <property type="molecule type" value="Genomic_DNA"/>
</dbReference>
<gene>
    <name evidence="1" type="ORF">BaRGS_00000139</name>
</gene>
<proteinExistence type="predicted"/>
<evidence type="ECO:0000313" key="2">
    <source>
        <dbReference type="Proteomes" id="UP001519460"/>
    </source>
</evidence>
<dbReference type="AlphaFoldDB" id="A0ABD0MB03"/>
<protein>
    <submittedName>
        <fullName evidence="1">Uncharacterized protein</fullName>
    </submittedName>
</protein>
<keyword evidence="2" id="KW-1185">Reference proteome</keyword>
<accession>A0ABD0MB03</accession>
<dbReference type="Proteomes" id="UP001519460">
    <property type="component" value="Unassembled WGS sequence"/>
</dbReference>
<sequence length="54" mass="6045">MAALTLGHSRQVVPELVTPESEQALNNWPSDHLSCPDSGLCVLADRWCRYQHVI</sequence>
<name>A0ABD0MB03_9CAEN</name>
<organism evidence="1 2">
    <name type="scientific">Batillaria attramentaria</name>
    <dbReference type="NCBI Taxonomy" id="370345"/>
    <lineage>
        <taxon>Eukaryota</taxon>
        <taxon>Metazoa</taxon>
        <taxon>Spiralia</taxon>
        <taxon>Lophotrochozoa</taxon>
        <taxon>Mollusca</taxon>
        <taxon>Gastropoda</taxon>
        <taxon>Caenogastropoda</taxon>
        <taxon>Sorbeoconcha</taxon>
        <taxon>Cerithioidea</taxon>
        <taxon>Batillariidae</taxon>
        <taxon>Batillaria</taxon>
    </lineage>
</organism>
<feature type="non-terminal residue" evidence="1">
    <location>
        <position position="54"/>
    </location>
</feature>
<reference evidence="1 2" key="1">
    <citation type="journal article" date="2023" name="Sci. Data">
        <title>Genome assembly of the Korean intertidal mud-creeper Batillaria attramentaria.</title>
        <authorList>
            <person name="Patra A.K."/>
            <person name="Ho P.T."/>
            <person name="Jun S."/>
            <person name="Lee S.J."/>
            <person name="Kim Y."/>
            <person name="Won Y.J."/>
        </authorList>
    </citation>
    <scope>NUCLEOTIDE SEQUENCE [LARGE SCALE GENOMIC DNA]</scope>
    <source>
        <strain evidence="1">Wonlab-2016</strain>
    </source>
</reference>